<dbReference type="GO" id="GO:0003962">
    <property type="term" value="F:cystathionine gamma-synthase activity"/>
    <property type="evidence" value="ECO:0007669"/>
    <property type="project" value="InterPro"/>
</dbReference>
<gene>
    <name evidence="3" type="primary">mdeA_3</name>
    <name evidence="3" type="ORF">GALL_147470</name>
</gene>
<dbReference type="InterPro" id="IPR000277">
    <property type="entry name" value="Cys/Met-Metab_PyrdxlP-dep_enz"/>
</dbReference>
<dbReference type="SUPFAM" id="SSF53383">
    <property type="entry name" value="PLP-dependent transferases"/>
    <property type="match status" value="1"/>
</dbReference>
<dbReference type="GO" id="GO:0019346">
    <property type="term" value="P:transsulfuration"/>
    <property type="evidence" value="ECO:0007669"/>
    <property type="project" value="InterPro"/>
</dbReference>
<name>A0A1J5S5M7_9ZZZZ</name>
<evidence type="ECO:0000256" key="2">
    <source>
        <dbReference type="ARBA" id="ARBA00022898"/>
    </source>
</evidence>
<dbReference type="InterPro" id="IPR015421">
    <property type="entry name" value="PyrdxlP-dep_Trfase_major"/>
</dbReference>
<comment type="cofactor">
    <cofactor evidence="1">
        <name>pyridoxal 5'-phosphate</name>
        <dbReference type="ChEBI" id="CHEBI:597326"/>
    </cofactor>
</comment>
<dbReference type="GO" id="GO:0009086">
    <property type="term" value="P:methionine biosynthetic process"/>
    <property type="evidence" value="ECO:0007669"/>
    <property type="project" value="InterPro"/>
</dbReference>
<protein>
    <submittedName>
        <fullName evidence="3">Methionine gamma-lyase</fullName>
        <ecNumber evidence="3">4.4.1.11</ecNumber>
    </submittedName>
</protein>
<keyword evidence="3" id="KW-0456">Lyase</keyword>
<evidence type="ECO:0000313" key="3">
    <source>
        <dbReference type="EMBL" id="OIR03227.1"/>
    </source>
</evidence>
<dbReference type="Gene3D" id="3.40.640.10">
    <property type="entry name" value="Type I PLP-dependent aspartate aminotransferase-like (Major domain)"/>
    <property type="match status" value="1"/>
</dbReference>
<dbReference type="GO" id="GO:0030170">
    <property type="term" value="F:pyridoxal phosphate binding"/>
    <property type="evidence" value="ECO:0007669"/>
    <property type="project" value="InterPro"/>
</dbReference>
<sequence length="126" mass="13430">MKANEGLSTRCVHAGEMKDAQGSPHTPVYTSTTFKFKSTEDLLNVVEGRTQGNLYTRFGSNPTIRALEEKLAALESAEAALAFCSGMAAEAALFFAHGRQGIVCIGDAYGGSLEFLSKQLPLQGKV</sequence>
<accession>A0A1J5S5M7</accession>
<dbReference type="EMBL" id="MLJW01000068">
    <property type="protein sequence ID" value="OIR03227.1"/>
    <property type="molecule type" value="Genomic_DNA"/>
</dbReference>
<reference evidence="3" key="1">
    <citation type="submission" date="2016-10" db="EMBL/GenBank/DDBJ databases">
        <title>Sequence of Gallionella enrichment culture.</title>
        <authorList>
            <person name="Poehlein A."/>
            <person name="Muehling M."/>
            <person name="Daniel R."/>
        </authorList>
    </citation>
    <scope>NUCLEOTIDE SEQUENCE</scope>
</reference>
<dbReference type="Pfam" id="PF01053">
    <property type="entry name" value="Cys_Met_Meta_PP"/>
    <property type="match status" value="1"/>
</dbReference>
<evidence type="ECO:0000256" key="1">
    <source>
        <dbReference type="ARBA" id="ARBA00001933"/>
    </source>
</evidence>
<keyword evidence="2" id="KW-0663">Pyridoxal phosphate</keyword>
<dbReference type="GO" id="GO:0018826">
    <property type="term" value="F:methionine gamma-lyase activity"/>
    <property type="evidence" value="ECO:0007669"/>
    <property type="project" value="UniProtKB-EC"/>
</dbReference>
<dbReference type="AlphaFoldDB" id="A0A1J5S5M7"/>
<dbReference type="PANTHER" id="PTHR43379:SF1">
    <property type="entry name" value="CYSTATHIONINE GAMMA-SYNTHASE 1, CHLOROPLASTIC-RELATED"/>
    <property type="match status" value="1"/>
</dbReference>
<dbReference type="InterPro" id="IPR015424">
    <property type="entry name" value="PyrdxlP-dep_Trfase"/>
</dbReference>
<comment type="caution">
    <text evidence="3">The sequence shown here is derived from an EMBL/GenBank/DDBJ whole genome shotgun (WGS) entry which is preliminary data.</text>
</comment>
<dbReference type="InterPro" id="IPR044639">
    <property type="entry name" value="CGS1/2"/>
</dbReference>
<proteinExistence type="predicted"/>
<dbReference type="PANTHER" id="PTHR43379">
    <property type="entry name" value="CYSTATHIONINE GAMMA-SYNTHASE"/>
    <property type="match status" value="1"/>
</dbReference>
<dbReference type="EC" id="4.4.1.11" evidence="3"/>
<organism evidence="3">
    <name type="scientific">mine drainage metagenome</name>
    <dbReference type="NCBI Taxonomy" id="410659"/>
    <lineage>
        <taxon>unclassified sequences</taxon>
        <taxon>metagenomes</taxon>
        <taxon>ecological metagenomes</taxon>
    </lineage>
</organism>